<evidence type="ECO:0000313" key="2">
    <source>
        <dbReference type="Proteomes" id="UP000309788"/>
    </source>
</evidence>
<gene>
    <name evidence="1" type="ORF">FEM55_03420</name>
</gene>
<accession>A0A5R9KL44</accession>
<comment type="caution">
    <text evidence="1">The sequence shown here is derived from an EMBL/GenBank/DDBJ whole genome shotgun (WGS) entry which is preliminary data.</text>
</comment>
<keyword evidence="2" id="KW-1185">Reference proteome</keyword>
<dbReference type="EMBL" id="VCEI01000011">
    <property type="protein sequence ID" value="TLU96935.1"/>
    <property type="molecule type" value="Genomic_DNA"/>
</dbReference>
<evidence type="ECO:0000313" key="1">
    <source>
        <dbReference type="EMBL" id="TLU96935.1"/>
    </source>
</evidence>
<reference evidence="1 2" key="1">
    <citation type="submission" date="2019-05" db="EMBL/GenBank/DDBJ databases">
        <authorList>
            <person name="Qu J.-H."/>
        </authorList>
    </citation>
    <scope>NUCLEOTIDE SEQUENCE [LARGE SCALE GENOMIC DNA]</scope>
    <source>
        <strain evidence="1 2">Z12</strain>
    </source>
</reference>
<proteinExistence type="predicted"/>
<protein>
    <submittedName>
        <fullName evidence="1">Uncharacterized protein</fullName>
    </submittedName>
</protein>
<dbReference type="Proteomes" id="UP000309788">
    <property type="component" value="Unassembled WGS sequence"/>
</dbReference>
<organism evidence="1 2">
    <name type="scientific">Dyadobacter sediminis</name>
    <dbReference type="NCBI Taxonomy" id="1493691"/>
    <lineage>
        <taxon>Bacteria</taxon>
        <taxon>Pseudomonadati</taxon>
        <taxon>Bacteroidota</taxon>
        <taxon>Cytophagia</taxon>
        <taxon>Cytophagales</taxon>
        <taxon>Spirosomataceae</taxon>
        <taxon>Dyadobacter</taxon>
    </lineage>
</organism>
<dbReference type="AlphaFoldDB" id="A0A5R9KL44"/>
<dbReference type="OrthoDB" id="1036397at2"/>
<name>A0A5R9KL44_9BACT</name>
<sequence length="83" mass="9683">MVEIFKTNVESNDQAHLLIEQINRIFTGYQASFDLEDCDRILRISFTEGMVQSECLIRLLHDFGFYAEILADEIINPESMMYS</sequence>